<protein>
    <recommendedName>
        <fullName evidence="1">alkaline phosphatase</fullName>
        <ecNumber evidence="1">3.1.3.1</ecNumber>
    </recommendedName>
</protein>
<dbReference type="GO" id="GO:0004035">
    <property type="term" value="F:alkaline phosphatase activity"/>
    <property type="evidence" value="ECO:0007669"/>
    <property type="project" value="UniProtKB-EC"/>
</dbReference>
<dbReference type="EC" id="3.1.3.1" evidence="1"/>
<keyword evidence="4" id="KW-1185">Reference proteome</keyword>
<evidence type="ECO:0000256" key="1">
    <source>
        <dbReference type="ARBA" id="ARBA00012647"/>
    </source>
</evidence>
<proteinExistence type="predicted"/>
<accession>A0A9P0FA69</accession>
<feature type="compositionally biased region" description="Polar residues" evidence="2">
    <location>
        <begin position="252"/>
        <end position="268"/>
    </location>
</feature>
<dbReference type="Pfam" id="PF00245">
    <property type="entry name" value="Alk_phosphatase"/>
    <property type="match status" value="1"/>
</dbReference>
<dbReference type="PANTHER" id="PTHR11596">
    <property type="entry name" value="ALKALINE PHOSPHATASE"/>
    <property type="match status" value="1"/>
</dbReference>
<name>A0A9P0FA69_BEMTA</name>
<evidence type="ECO:0000313" key="4">
    <source>
        <dbReference type="Proteomes" id="UP001152759"/>
    </source>
</evidence>
<evidence type="ECO:0000313" key="3">
    <source>
        <dbReference type="EMBL" id="CAH0396066.1"/>
    </source>
</evidence>
<dbReference type="Proteomes" id="UP001152759">
    <property type="component" value="Chromosome 9"/>
</dbReference>
<dbReference type="InterPro" id="IPR001952">
    <property type="entry name" value="Alkaline_phosphatase"/>
</dbReference>
<dbReference type="EMBL" id="OU963870">
    <property type="protein sequence ID" value="CAH0396066.1"/>
    <property type="molecule type" value="Genomic_DNA"/>
</dbReference>
<dbReference type="InterPro" id="IPR017850">
    <property type="entry name" value="Alkaline_phosphatase_core_sf"/>
</dbReference>
<evidence type="ECO:0000256" key="2">
    <source>
        <dbReference type="SAM" id="MobiDB-lite"/>
    </source>
</evidence>
<reference evidence="3" key="1">
    <citation type="submission" date="2021-12" db="EMBL/GenBank/DDBJ databases">
        <authorList>
            <person name="King R."/>
        </authorList>
    </citation>
    <scope>NUCLEOTIDE SEQUENCE</scope>
</reference>
<dbReference type="Gene3D" id="3.40.720.10">
    <property type="entry name" value="Alkaline Phosphatase, subunit A"/>
    <property type="match status" value="2"/>
</dbReference>
<dbReference type="PANTHER" id="PTHR11596:SF91">
    <property type="entry name" value="ALKALINE PHOSPHATASE-RELATED"/>
    <property type="match status" value="1"/>
</dbReference>
<feature type="region of interest" description="Disordered" evidence="2">
    <location>
        <begin position="252"/>
        <end position="287"/>
    </location>
</feature>
<organism evidence="3 4">
    <name type="scientific">Bemisia tabaci</name>
    <name type="common">Sweetpotato whitefly</name>
    <name type="synonym">Aleurodes tabaci</name>
    <dbReference type="NCBI Taxonomy" id="7038"/>
    <lineage>
        <taxon>Eukaryota</taxon>
        <taxon>Metazoa</taxon>
        <taxon>Ecdysozoa</taxon>
        <taxon>Arthropoda</taxon>
        <taxon>Hexapoda</taxon>
        <taxon>Insecta</taxon>
        <taxon>Pterygota</taxon>
        <taxon>Neoptera</taxon>
        <taxon>Paraneoptera</taxon>
        <taxon>Hemiptera</taxon>
        <taxon>Sternorrhyncha</taxon>
        <taxon>Aleyrodoidea</taxon>
        <taxon>Aleyrodidae</taxon>
        <taxon>Aleyrodinae</taxon>
        <taxon>Bemisia</taxon>
    </lineage>
</organism>
<dbReference type="AlphaFoldDB" id="A0A9P0FA69"/>
<dbReference type="SUPFAM" id="SSF53649">
    <property type="entry name" value="Alkaline phosphatase-like"/>
    <property type="match status" value="1"/>
</dbReference>
<sequence>MKVRSGSVNSDAGIGFDTPRVDLPQRCKSFERLGEELKGNTKVKKLKLKMGSEVIRQERVLEKEGRVEKVLGETSNRQMGDLDMEIDKLDKTLIGCKLDDDDIFDEDMLLMGSTERMDLMNTVVVLGGGRRHWLPKVATDPQSTKDEGRRLDGRNLMEDWLRDRKRRGIPAEYVWNKTQLDNVSPLHTDHLLALDETLQLETALLAVMSLVNQTETLFVVTSDHSHVMTLGGLSTSRGNPILGVRTSRSKQCLRTWPQQGRSRESVGQQRAERKPRLHPPNTHQKHNPVLINTNLFAQCHHVTKAQELRIKLYML</sequence>
<gene>
    <name evidence="3" type="ORF">BEMITA_LOCUS14173</name>
</gene>